<feature type="region of interest" description="Disordered" evidence="1">
    <location>
        <begin position="56"/>
        <end position="79"/>
    </location>
</feature>
<protein>
    <submittedName>
        <fullName evidence="2">Uncharacterized protein</fullName>
    </submittedName>
</protein>
<sequence>MEHVCLQEIGGVTFVLFVGTRDFCSESGGRDHPLSSPWFTLCILVKYELQRLSQMKTQQQTSGDQRSLRAPGDGESSEQDFFFYDNPSNSWRDIQRRRAPPGSGFDTADVCWLLSLDVMFAMWAILVGNDVWAPIRNRERLISAAEIQDESEELWSQLNLSHMEKM</sequence>
<evidence type="ECO:0000313" key="3">
    <source>
        <dbReference type="Proteomes" id="UP001153269"/>
    </source>
</evidence>
<keyword evidence="3" id="KW-1185">Reference proteome</keyword>
<evidence type="ECO:0000256" key="1">
    <source>
        <dbReference type="SAM" id="MobiDB-lite"/>
    </source>
</evidence>
<organism evidence="2 3">
    <name type="scientific">Pleuronectes platessa</name>
    <name type="common">European plaice</name>
    <dbReference type="NCBI Taxonomy" id="8262"/>
    <lineage>
        <taxon>Eukaryota</taxon>
        <taxon>Metazoa</taxon>
        <taxon>Chordata</taxon>
        <taxon>Craniata</taxon>
        <taxon>Vertebrata</taxon>
        <taxon>Euteleostomi</taxon>
        <taxon>Actinopterygii</taxon>
        <taxon>Neopterygii</taxon>
        <taxon>Teleostei</taxon>
        <taxon>Neoteleostei</taxon>
        <taxon>Acanthomorphata</taxon>
        <taxon>Carangaria</taxon>
        <taxon>Pleuronectiformes</taxon>
        <taxon>Pleuronectoidei</taxon>
        <taxon>Pleuronectidae</taxon>
        <taxon>Pleuronectes</taxon>
    </lineage>
</organism>
<name>A0A9N7VU22_PLEPL</name>
<gene>
    <name evidence="2" type="ORF">PLEPLA_LOCUS43520</name>
</gene>
<comment type="caution">
    <text evidence="2">The sequence shown here is derived from an EMBL/GenBank/DDBJ whole genome shotgun (WGS) entry which is preliminary data.</text>
</comment>
<accession>A0A9N7VU22</accession>
<feature type="compositionally biased region" description="Polar residues" evidence="1">
    <location>
        <begin position="56"/>
        <end position="65"/>
    </location>
</feature>
<proteinExistence type="predicted"/>
<dbReference type="AlphaFoldDB" id="A0A9N7VU22"/>
<dbReference type="EMBL" id="CADEAL010004269">
    <property type="protein sequence ID" value="CAB1455739.1"/>
    <property type="molecule type" value="Genomic_DNA"/>
</dbReference>
<dbReference type="Proteomes" id="UP001153269">
    <property type="component" value="Unassembled WGS sequence"/>
</dbReference>
<evidence type="ECO:0000313" key="2">
    <source>
        <dbReference type="EMBL" id="CAB1455739.1"/>
    </source>
</evidence>
<reference evidence="2" key="1">
    <citation type="submission" date="2020-03" db="EMBL/GenBank/DDBJ databases">
        <authorList>
            <person name="Weist P."/>
        </authorList>
    </citation>
    <scope>NUCLEOTIDE SEQUENCE</scope>
</reference>